<evidence type="ECO:0000313" key="1">
    <source>
        <dbReference type="EMBL" id="KKG05868.1"/>
    </source>
</evidence>
<gene>
    <name evidence="1" type="ORF">DU40_13550</name>
</gene>
<protein>
    <recommendedName>
        <fullName evidence="3">DGQHR domain-containing protein</fullName>
    </recommendedName>
</protein>
<dbReference type="PATRIC" id="fig|2209.60.peg.2905"/>
<dbReference type="AlphaFoldDB" id="A0A0F8DT71"/>
<name>A0A0F8DT71_METMZ</name>
<accession>A0A0F8DT71</accession>
<dbReference type="Proteomes" id="UP000034597">
    <property type="component" value="Unassembled WGS sequence"/>
</dbReference>
<dbReference type="EMBL" id="JJOT01000015">
    <property type="protein sequence ID" value="KKG05868.1"/>
    <property type="molecule type" value="Genomic_DNA"/>
</dbReference>
<sequence length="509" mass="59518">MPTYSFDERGQGSRYIRLEGLENRALNYHVIRGFAHISTLEKISNSDKYQREIDEDHALDIKKYLKGGVNRFLPEIILSLNLNKVPEEYKSKIELKRKKTLMNSGSHPDNNTTVTEIRIHVDDEGDVPSDLKNAIMRVDGNHRLRFASDYISEVSDDYIVSFCLIDLQEDIGTSNEEFIFYLINNKAKPLMDEENLKFIIDNPVAFSDAFLKKEDFPLLLTRYIAKENTAIFDSIYKNFGDKKLSNIYSVANVTNNLTSLSIYEKDEDIRTNILKIFFKVNALYENLCTHDKVHHLEYIVQLITYVYLDFCNKNKDKETQKWLEMFIDWLELNNLFGLKSVSYQEIWNIFHQIHQSKSNKVFVSLAVKKETDDVYKSIRSVINEINSHFDLNLEPIRIDQYRKGVTYGISDEILKHIREGGLLIGDLTYENANVYHEVGYMMGLCHERGTEEQIILLFNKEANKDISVKFNLAGKRHLRFSTCTELERDLYKELEAYVRKYKIGKYIAN</sequence>
<reference evidence="1 2" key="1">
    <citation type="journal article" date="2015" name="ISME J.">
        <title>Genomic and phenotypic differentiation among Methanosarcina mazei populations from Columbia River sediment.</title>
        <authorList>
            <person name="Youngblut N.D."/>
            <person name="Wirth J.S."/>
            <person name="Henriksen J.R."/>
            <person name="Smith M."/>
            <person name="Simon H."/>
            <person name="Metcalf W.W."/>
            <person name="Whitaker R.J."/>
        </authorList>
    </citation>
    <scope>NUCLEOTIDE SEQUENCE [LARGE SCALE GENOMIC DNA]</scope>
    <source>
        <strain evidence="1 2">2.F.T.0.2</strain>
    </source>
</reference>
<dbReference type="RefSeq" id="WP_048045639.1">
    <property type="nucleotide sequence ID" value="NZ_JJOT01000015.1"/>
</dbReference>
<comment type="caution">
    <text evidence="1">The sequence shown here is derived from an EMBL/GenBank/DDBJ whole genome shotgun (WGS) entry which is preliminary data.</text>
</comment>
<proteinExistence type="predicted"/>
<evidence type="ECO:0000313" key="2">
    <source>
        <dbReference type="Proteomes" id="UP000034597"/>
    </source>
</evidence>
<evidence type="ECO:0008006" key="3">
    <source>
        <dbReference type="Google" id="ProtNLM"/>
    </source>
</evidence>
<organism evidence="1 2">
    <name type="scientific">Methanosarcina mazei</name>
    <name type="common">Methanosarcina frisia</name>
    <dbReference type="NCBI Taxonomy" id="2209"/>
    <lineage>
        <taxon>Archaea</taxon>
        <taxon>Methanobacteriati</taxon>
        <taxon>Methanobacteriota</taxon>
        <taxon>Stenosarchaea group</taxon>
        <taxon>Methanomicrobia</taxon>
        <taxon>Methanosarcinales</taxon>
        <taxon>Methanosarcinaceae</taxon>
        <taxon>Methanosarcina</taxon>
    </lineage>
</organism>